<name>A0ABW6UKL2_9ACTN</name>
<gene>
    <name evidence="1" type="ORF">ACFY1D_21515</name>
</gene>
<evidence type="ECO:0000313" key="2">
    <source>
        <dbReference type="Proteomes" id="UP001602058"/>
    </source>
</evidence>
<accession>A0ABW6UKL2</accession>
<protein>
    <submittedName>
        <fullName evidence="1">Uncharacterized protein</fullName>
    </submittedName>
</protein>
<keyword evidence="2" id="KW-1185">Reference proteome</keyword>
<dbReference type="RefSeq" id="WP_351079118.1">
    <property type="nucleotide sequence ID" value="NZ_JBEOZG010000006.1"/>
</dbReference>
<dbReference type="EMBL" id="JBIAWJ010000011">
    <property type="protein sequence ID" value="MFF4523972.1"/>
    <property type="molecule type" value="Genomic_DNA"/>
</dbReference>
<evidence type="ECO:0000313" key="1">
    <source>
        <dbReference type="EMBL" id="MFF4523972.1"/>
    </source>
</evidence>
<reference evidence="1 2" key="1">
    <citation type="submission" date="2024-10" db="EMBL/GenBank/DDBJ databases">
        <title>The Natural Products Discovery Center: Release of the First 8490 Sequenced Strains for Exploring Actinobacteria Biosynthetic Diversity.</title>
        <authorList>
            <person name="Kalkreuter E."/>
            <person name="Kautsar S.A."/>
            <person name="Yang D."/>
            <person name="Bader C.D."/>
            <person name="Teijaro C.N."/>
            <person name="Fluegel L."/>
            <person name="Davis C.M."/>
            <person name="Simpson J.R."/>
            <person name="Lauterbach L."/>
            <person name="Steele A.D."/>
            <person name="Gui C."/>
            <person name="Meng S."/>
            <person name="Li G."/>
            <person name="Viehrig K."/>
            <person name="Ye F."/>
            <person name="Su P."/>
            <person name="Kiefer A.F."/>
            <person name="Nichols A."/>
            <person name="Cepeda A.J."/>
            <person name="Yan W."/>
            <person name="Fan B."/>
            <person name="Jiang Y."/>
            <person name="Adhikari A."/>
            <person name="Zheng C.-J."/>
            <person name="Schuster L."/>
            <person name="Cowan T.M."/>
            <person name="Smanski M.J."/>
            <person name="Chevrette M.G."/>
            <person name="De Carvalho L.P.S."/>
            <person name="Shen B."/>
        </authorList>
    </citation>
    <scope>NUCLEOTIDE SEQUENCE [LARGE SCALE GENOMIC DNA]</scope>
    <source>
        <strain evidence="1 2">NPDC001390</strain>
    </source>
</reference>
<comment type="caution">
    <text evidence="1">The sequence shown here is derived from an EMBL/GenBank/DDBJ whole genome shotgun (WGS) entry which is preliminary data.</text>
</comment>
<sequence>MFSSSLRPRADSSRLSKIALRGWMRSLGLVKLIVTGDTASGWFSEDDPSFMIARQQDAPESLGMVPGPDDGTKRKATYGPEVLTSSGTAFMAQLAVPDARFFSMPVDGGRVSTFVLDSVTDSFAVLALTDSGWQVRQGGPRRLWDAVESAVTTWREYGSPSTAAFGVTVSHDEQVVWLGNPNGPQWSLPS</sequence>
<organism evidence="1 2">
    <name type="scientific">Streptomyces bluensis</name>
    <dbReference type="NCBI Taxonomy" id="33897"/>
    <lineage>
        <taxon>Bacteria</taxon>
        <taxon>Bacillati</taxon>
        <taxon>Actinomycetota</taxon>
        <taxon>Actinomycetes</taxon>
        <taxon>Kitasatosporales</taxon>
        <taxon>Streptomycetaceae</taxon>
        <taxon>Streptomyces</taxon>
    </lineage>
</organism>
<dbReference type="Proteomes" id="UP001602058">
    <property type="component" value="Unassembled WGS sequence"/>
</dbReference>
<proteinExistence type="predicted"/>